<comment type="caution">
    <text evidence="1">The sequence shown here is derived from an EMBL/GenBank/DDBJ whole genome shotgun (WGS) entry which is preliminary data.</text>
</comment>
<evidence type="ECO:0000313" key="2">
    <source>
        <dbReference type="Proteomes" id="UP001145114"/>
    </source>
</evidence>
<proteinExistence type="predicted"/>
<protein>
    <submittedName>
        <fullName evidence="1">Uncharacterized protein</fullName>
    </submittedName>
</protein>
<accession>A0ACC1HN43</accession>
<evidence type="ECO:0000313" key="1">
    <source>
        <dbReference type="EMBL" id="KAJ1677193.1"/>
    </source>
</evidence>
<name>A0ACC1HN43_9FUNG</name>
<gene>
    <name evidence="1" type="ORF">EV182_006680</name>
</gene>
<organism evidence="1 2">
    <name type="scientific">Spiromyces aspiralis</name>
    <dbReference type="NCBI Taxonomy" id="68401"/>
    <lineage>
        <taxon>Eukaryota</taxon>
        <taxon>Fungi</taxon>
        <taxon>Fungi incertae sedis</taxon>
        <taxon>Zoopagomycota</taxon>
        <taxon>Kickxellomycotina</taxon>
        <taxon>Kickxellomycetes</taxon>
        <taxon>Kickxellales</taxon>
        <taxon>Kickxellaceae</taxon>
        <taxon>Spiromyces</taxon>
    </lineage>
</organism>
<dbReference type="Proteomes" id="UP001145114">
    <property type="component" value="Unassembled WGS sequence"/>
</dbReference>
<reference evidence="1" key="1">
    <citation type="submission" date="2022-06" db="EMBL/GenBank/DDBJ databases">
        <title>Phylogenomic reconstructions and comparative analyses of Kickxellomycotina fungi.</title>
        <authorList>
            <person name="Reynolds N.K."/>
            <person name="Stajich J.E."/>
            <person name="Barry K."/>
            <person name="Grigoriev I.V."/>
            <person name="Crous P."/>
            <person name="Smith M.E."/>
        </authorList>
    </citation>
    <scope>NUCLEOTIDE SEQUENCE</scope>
    <source>
        <strain evidence="1">RSA 2271</strain>
    </source>
</reference>
<dbReference type="EMBL" id="JAMZIH010002833">
    <property type="protein sequence ID" value="KAJ1677193.1"/>
    <property type="molecule type" value="Genomic_DNA"/>
</dbReference>
<sequence>PETIAASHGPAAPTLVDTSAPAANAPGVPRSADGGGGTLYECSLFGIVDAARERLLRTLIASICGGDESIQPALYHEMAYVLCGE</sequence>
<keyword evidence="2" id="KW-1185">Reference proteome</keyword>
<feature type="non-terminal residue" evidence="1">
    <location>
        <position position="1"/>
    </location>
</feature>